<reference evidence="8 9" key="1">
    <citation type="journal article" date="2015" name="Genome Biol. Evol.">
        <title>The Dynamics of Genetic Interactions between Vibrio metoecus and Vibrio cholerae, Two Close Relatives Co-Occurring in the Environment.</title>
        <authorList>
            <person name="Orata F.D."/>
            <person name="Kirchberger P.C."/>
            <person name="Meheust R."/>
            <person name="Barlow E.J."/>
            <person name="Tarr C.L."/>
            <person name="Boucher Y."/>
        </authorList>
    </citation>
    <scope>NUCLEOTIDE SEQUENCE [LARGE SCALE GENOMIC DNA]</scope>
    <source>
        <strain evidence="8 9">YB5B04</strain>
    </source>
</reference>
<evidence type="ECO:0000313" key="8">
    <source>
        <dbReference type="EMBL" id="KQB03287.1"/>
    </source>
</evidence>
<dbReference type="InterPro" id="IPR051906">
    <property type="entry name" value="TolC-like"/>
</dbReference>
<evidence type="ECO:0000313" key="9">
    <source>
        <dbReference type="Proteomes" id="UP000050491"/>
    </source>
</evidence>
<dbReference type="Gene3D" id="1.20.1600.10">
    <property type="entry name" value="Outer membrane efflux proteins (OEP)"/>
    <property type="match status" value="1"/>
</dbReference>
<keyword evidence="6" id="KW-0472">Membrane</keyword>
<dbReference type="GO" id="GO:0015288">
    <property type="term" value="F:porin activity"/>
    <property type="evidence" value="ECO:0007669"/>
    <property type="project" value="TreeGrafter"/>
</dbReference>
<protein>
    <submittedName>
        <fullName evidence="8">Membrane protein</fullName>
    </submittedName>
</protein>
<name>A0A0Q0VWF5_VIBMT</name>
<dbReference type="RefSeq" id="WP_055028868.1">
    <property type="nucleotide sequence ID" value="NZ_LBGP01000007.1"/>
</dbReference>
<accession>A0A0Q0VWF5</accession>
<organism evidence="8 9">
    <name type="scientific">Vibrio metoecus</name>
    <dbReference type="NCBI Taxonomy" id="1481663"/>
    <lineage>
        <taxon>Bacteria</taxon>
        <taxon>Pseudomonadati</taxon>
        <taxon>Pseudomonadota</taxon>
        <taxon>Gammaproteobacteria</taxon>
        <taxon>Vibrionales</taxon>
        <taxon>Vibrionaceae</taxon>
        <taxon>Vibrio</taxon>
    </lineage>
</organism>
<evidence type="ECO:0000256" key="5">
    <source>
        <dbReference type="ARBA" id="ARBA00022692"/>
    </source>
</evidence>
<proteinExistence type="inferred from homology"/>
<evidence type="ECO:0000256" key="6">
    <source>
        <dbReference type="ARBA" id="ARBA00023136"/>
    </source>
</evidence>
<dbReference type="GO" id="GO:0009279">
    <property type="term" value="C:cell outer membrane"/>
    <property type="evidence" value="ECO:0007669"/>
    <property type="project" value="UniProtKB-SubCell"/>
</dbReference>
<dbReference type="OrthoDB" id="6396237at2"/>
<dbReference type="PANTHER" id="PTHR30026">
    <property type="entry name" value="OUTER MEMBRANE PROTEIN TOLC"/>
    <property type="match status" value="1"/>
</dbReference>
<dbReference type="EMBL" id="LBGP01000007">
    <property type="protein sequence ID" value="KQB03287.1"/>
    <property type="molecule type" value="Genomic_DNA"/>
</dbReference>
<dbReference type="Proteomes" id="UP000050491">
    <property type="component" value="Unassembled WGS sequence"/>
</dbReference>
<sequence length="419" mass="47139">MNKRFLTAWLLGSFFVPHAVWALSIEQAWQQAKQQSPDARIAELSVQLSVQDQHLAKSELLPSLSGTAGVNWSENNNGSNNYGATLEQTLWDSRKWSALDKADASWVLAQLERNQAYNQLAHQLLTAYFELAEAQGNLTLAQQKQADGKQLLAIAEQRYLAGKIKSVELEELRVNQLDEESTILNAQAQLETKRSLLAILINASAPQVSEVNTHTQTPTWAFDQELDHWLTAAKDHSPELLIAIQRVAINQIAKQQSQSGYYPTLRASAGYQDGDQRNGEFNAGLTLSIPIDLNGATRSDNEKAHLNWLMAQQQQRKVEIELDQNLCQQVQQVEIEWQQIAMADQQVAHREQVLRSKQKLFDAGLAEASDLIDAHNSLFRAKHNLASRWYAYWRQRIALLKLTGLLNDDAIAQLSGAFR</sequence>
<dbReference type="AlphaFoldDB" id="A0A0Q0VWF5"/>
<keyword evidence="5" id="KW-0812">Transmembrane</keyword>
<dbReference type="GO" id="GO:0015562">
    <property type="term" value="F:efflux transmembrane transporter activity"/>
    <property type="evidence" value="ECO:0007669"/>
    <property type="project" value="InterPro"/>
</dbReference>
<keyword evidence="3" id="KW-0813">Transport</keyword>
<comment type="caution">
    <text evidence="8">The sequence shown here is derived from an EMBL/GenBank/DDBJ whole genome shotgun (WGS) entry which is preliminary data.</text>
</comment>
<comment type="subcellular location">
    <subcellularLocation>
        <location evidence="1">Cell outer membrane</location>
    </subcellularLocation>
</comment>
<dbReference type="PANTHER" id="PTHR30026:SF20">
    <property type="entry name" value="OUTER MEMBRANE PROTEIN TOLC"/>
    <property type="match status" value="1"/>
</dbReference>
<evidence type="ECO:0000256" key="2">
    <source>
        <dbReference type="ARBA" id="ARBA00007613"/>
    </source>
</evidence>
<evidence type="ECO:0000256" key="1">
    <source>
        <dbReference type="ARBA" id="ARBA00004442"/>
    </source>
</evidence>
<evidence type="ECO:0000256" key="3">
    <source>
        <dbReference type="ARBA" id="ARBA00022448"/>
    </source>
</evidence>
<gene>
    <name evidence="8" type="ORF">XV92_04250</name>
</gene>
<dbReference type="PATRIC" id="fig|1481663.12.peg.3366"/>
<dbReference type="Pfam" id="PF02321">
    <property type="entry name" value="OEP"/>
    <property type="match status" value="2"/>
</dbReference>
<dbReference type="SUPFAM" id="SSF56954">
    <property type="entry name" value="Outer membrane efflux proteins (OEP)"/>
    <property type="match status" value="1"/>
</dbReference>
<dbReference type="InterPro" id="IPR003423">
    <property type="entry name" value="OMP_efflux"/>
</dbReference>
<evidence type="ECO:0000256" key="7">
    <source>
        <dbReference type="ARBA" id="ARBA00023237"/>
    </source>
</evidence>
<keyword evidence="7" id="KW-0998">Cell outer membrane</keyword>
<dbReference type="GO" id="GO:1990281">
    <property type="term" value="C:efflux pump complex"/>
    <property type="evidence" value="ECO:0007669"/>
    <property type="project" value="TreeGrafter"/>
</dbReference>
<evidence type="ECO:0000256" key="4">
    <source>
        <dbReference type="ARBA" id="ARBA00022452"/>
    </source>
</evidence>
<keyword evidence="4" id="KW-1134">Transmembrane beta strand</keyword>
<comment type="similarity">
    <text evidence="2">Belongs to the outer membrane factor (OMF) (TC 1.B.17) family.</text>
</comment>